<proteinExistence type="predicted"/>
<sequence length="814" mass="93442">MTSHARLAGANGSEGQVESDTDSAASEIFSDNGSDSDSNSDLEDSEESDDNNEQEDESLNDEGQLPPEHYLAEAENLDVSQLRQKRYSDTTQEKLDETRVYWDRYCRHIGLDPNQHWQWISDSDETVRFLYGFFLWRCDIRRGKKGRHSPGIRYKSSLVSCWKWWHLILKQETATGLCKEIQLKVQDVIASVAEQKGLELTQRPKKNMFIEDVAEFARVVLTTTEMTFECGWQRIQLLFFCQLAAITASRPEALLELRYSDITLTLIRDPEGGRPRLFVFLRPEFTKKFLGKKAPNEFKIPEIIFDPTLALSPHVFLLGMLFHIKGFKSITTTGPVLDSPEKLYSLEVLDGLGQQQLKLKDELLDKYVFCQTIREATGFRVALEVKLLASTVRSRMRRAGQITGFDDITKPYILRYAGAKAFNSSEEVTDALQNVILQHADIRTFIRHYEVDVDVDVQGIIRKTGSQTPLVRFACSLSASIDPDRPYWLSTDESKSLNQLPEIRKRQQAVVERKEKWKNRETKLERATLAWRASPGYLSDKVSTGRLRQLPEKLELFQDRVLEAKRKYNQSVRELRNEKQRQRNRRIRENLKRYRKEQPVIDMERQLAGKLVDAKVMGALERKGFMPPQQMLMIDAILTLPGTTLDAEYQRRIHAINTVTAFCGVEEGRPTRQTTQSRRRPVPDDDAPVPVAKRYQTSAEDQTEYALRQAMESVRIDSPKQRPQTCFLCLGNPDLPLKDRLLKHSTPGSLTRHFLRKHVNLSWPAKGVTCAVCDGKPLQQKSELLNHAEIFHGTVVGGATRLRLAQEVNPHLKW</sequence>
<dbReference type="GeneID" id="63758601"/>
<dbReference type="STRING" id="1036612.A0A1L9TBF3"/>
<dbReference type="InterPro" id="IPR021842">
    <property type="entry name" value="DUF3435"/>
</dbReference>
<feature type="compositionally biased region" description="Acidic residues" evidence="2">
    <location>
        <begin position="38"/>
        <end position="60"/>
    </location>
</feature>
<organism evidence="3 4">
    <name type="scientific">Aspergillus sydowii CBS 593.65</name>
    <dbReference type="NCBI Taxonomy" id="1036612"/>
    <lineage>
        <taxon>Eukaryota</taxon>
        <taxon>Fungi</taxon>
        <taxon>Dikarya</taxon>
        <taxon>Ascomycota</taxon>
        <taxon>Pezizomycotina</taxon>
        <taxon>Eurotiomycetes</taxon>
        <taxon>Eurotiomycetidae</taxon>
        <taxon>Eurotiales</taxon>
        <taxon>Aspergillaceae</taxon>
        <taxon>Aspergillus</taxon>
        <taxon>Aspergillus subgen. Nidulantes</taxon>
    </lineage>
</organism>
<dbReference type="PANTHER" id="PTHR37535:SF2">
    <property type="entry name" value="FINGER DOMAIN PROTEIN, PUTATIVE (AFU_ORTHOLOGUE AFUA_6G09300)-RELATED"/>
    <property type="match status" value="1"/>
</dbReference>
<accession>A0A1L9TBF3</accession>
<protein>
    <submittedName>
        <fullName evidence="3">Uncharacterized protein</fullName>
    </submittedName>
</protein>
<dbReference type="VEuPathDB" id="FungiDB:ASPSYDRAFT_156131"/>
<dbReference type="RefSeq" id="XP_040700563.1">
    <property type="nucleotide sequence ID" value="XM_040842528.1"/>
</dbReference>
<evidence type="ECO:0000313" key="3">
    <source>
        <dbReference type="EMBL" id="OJJ56757.1"/>
    </source>
</evidence>
<dbReference type="PANTHER" id="PTHR37535">
    <property type="entry name" value="FLUG DOMAIN PROTEIN"/>
    <property type="match status" value="1"/>
</dbReference>
<feature type="compositionally biased region" description="Polar residues" evidence="2">
    <location>
        <begin position="13"/>
        <end position="24"/>
    </location>
</feature>
<evidence type="ECO:0000256" key="1">
    <source>
        <dbReference type="SAM" id="Coils"/>
    </source>
</evidence>
<gene>
    <name evidence="3" type="ORF">ASPSYDRAFT_156131</name>
</gene>
<dbReference type="AlphaFoldDB" id="A0A1L9TBF3"/>
<evidence type="ECO:0000313" key="4">
    <source>
        <dbReference type="Proteomes" id="UP000184356"/>
    </source>
</evidence>
<reference evidence="4" key="1">
    <citation type="journal article" date="2017" name="Genome Biol.">
        <title>Comparative genomics reveals high biological diversity and specific adaptations in the industrially and medically important fungal genus Aspergillus.</title>
        <authorList>
            <person name="de Vries R.P."/>
            <person name="Riley R."/>
            <person name="Wiebenga A."/>
            <person name="Aguilar-Osorio G."/>
            <person name="Amillis S."/>
            <person name="Uchima C.A."/>
            <person name="Anderluh G."/>
            <person name="Asadollahi M."/>
            <person name="Askin M."/>
            <person name="Barry K."/>
            <person name="Battaglia E."/>
            <person name="Bayram O."/>
            <person name="Benocci T."/>
            <person name="Braus-Stromeyer S.A."/>
            <person name="Caldana C."/>
            <person name="Canovas D."/>
            <person name="Cerqueira G.C."/>
            <person name="Chen F."/>
            <person name="Chen W."/>
            <person name="Choi C."/>
            <person name="Clum A."/>
            <person name="Dos Santos R.A."/>
            <person name="Damasio A.R."/>
            <person name="Diallinas G."/>
            <person name="Emri T."/>
            <person name="Fekete E."/>
            <person name="Flipphi M."/>
            <person name="Freyberg S."/>
            <person name="Gallo A."/>
            <person name="Gournas C."/>
            <person name="Habgood R."/>
            <person name="Hainaut M."/>
            <person name="Harispe M.L."/>
            <person name="Henrissat B."/>
            <person name="Hilden K.S."/>
            <person name="Hope R."/>
            <person name="Hossain A."/>
            <person name="Karabika E."/>
            <person name="Karaffa L."/>
            <person name="Karanyi Z."/>
            <person name="Krasevec N."/>
            <person name="Kuo A."/>
            <person name="Kusch H."/>
            <person name="LaButti K."/>
            <person name="Lagendijk E.L."/>
            <person name="Lapidus A."/>
            <person name="Levasseur A."/>
            <person name="Lindquist E."/>
            <person name="Lipzen A."/>
            <person name="Logrieco A.F."/>
            <person name="MacCabe A."/>
            <person name="Maekelae M.R."/>
            <person name="Malavazi I."/>
            <person name="Melin P."/>
            <person name="Meyer V."/>
            <person name="Mielnichuk N."/>
            <person name="Miskei M."/>
            <person name="Molnar A.P."/>
            <person name="Mule G."/>
            <person name="Ngan C.Y."/>
            <person name="Orejas M."/>
            <person name="Orosz E."/>
            <person name="Ouedraogo J.P."/>
            <person name="Overkamp K.M."/>
            <person name="Park H.-S."/>
            <person name="Perrone G."/>
            <person name="Piumi F."/>
            <person name="Punt P.J."/>
            <person name="Ram A.F."/>
            <person name="Ramon A."/>
            <person name="Rauscher S."/>
            <person name="Record E."/>
            <person name="Riano-Pachon D.M."/>
            <person name="Robert V."/>
            <person name="Roehrig J."/>
            <person name="Ruller R."/>
            <person name="Salamov A."/>
            <person name="Salih N.S."/>
            <person name="Samson R.A."/>
            <person name="Sandor E."/>
            <person name="Sanguinetti M."/>
            <person name="Schuetze T."/>
            <person name="Sepcic K."/>
            <person name="Shelest E."/>
            <person name="Sherlock G."/>
            <person name="Sophianopoulou V."/>
            <person name="Squina F.M."/>
            <person name="Sun H."/>
            <person name="Susca A."/>
            <person name="Todd R.B."/>
            <person name="Tsang A."/>
            <person name="Unkles S.E."/>
            <person name="van de Wiele N."/>
            <person name="van Rossen-Uffink D."/>
            <person name="Oliveira J.V."/>
            <person name="Vesth T.C."/>
            <person name="Visser J."/>
            <person name="Yu J.-H."/>
            <person name="Zhou M."/>
            <person name="Andersen M.R."/>
            <person name="Archer D.B."/>
            <person name="Baker S.E."/>
            <person name="Benoit I."/>
            <person name="Brakhage A.A."/>
            <person name="Braus G.H."/>
            <person name="Fischer R."/>
            <person name="Frisvad J.C."/>
            <person name="Goldman G.H."/>
            <person name="Houbraken J."/>
            <person name="Oakley B."/>
            <person name="Pocsi I."/>
            <person name="Scazzocchio C."/>
            <person name="Seiboth B."/>
            <person name="vanKuyk P.A."/>
            <person name="Wortman J."/>
            <person name="Dyer P.S."/>
            <person name="Grigoriev I.V."/>
        </authorList>
    </citation>
    <scope>NUCLEOTIDE SEQUENCE [LARGE SCALE GENOMIC DNA]</scope>
    <source>
        <strain evidence="4">CBS 593.65</strain>
    </source>
</reference>
<dbReference type="Pfam" id="PF11917">
    <property type="entry name" value="DUF3435"/>
    <property type="match status" value="1"/>
</dbReference>
<keyword evidence="1" id="KW-0175">Coiled coil</keyword>
<dbReference type="OrthoDB" id="3544487at2759"/>
<dbReference type="EMBL" id="KV878590">
    <property type="protein sequence ID" value="OJJ56757.1"/>
    <property type="molecule type" value="Genomic_DNA"/>
</dbReference>
<feature type="coiled-coil region" evidence="1">
    <location>
        <begin position="558"/>
        <end position="597"/>
    </location>
</feature>
<keyword evidence="4" id="KW-1185">Reference proteome</keyword>
<evidence type="ECO:0000256" key="2">
    <source>
        <dbReference type="SAM" id="MobiDB-lite"/>
    </source>
</evidence>
<name>A0A1L9TBF3_9EURO</name>
<dbReference type="Proteomes" id="UP000184356">
    <property type="component" value="Unassembled WGS sequence"/>
</dbReference>
<feature type="region of interest" description="Disordered" evidence="2">
    <location>
        <begin position="1"/>
        <end position="64"/>
    </location>
</feature>
<feature type="region of interest" description="Disordered" evidence="2">
    <location>
        <begin position="668"/>
        <end position="689"/>
    </location>
</feature>